<feature type="domain" description="Neprosin PEP catalytic" evidence="1">
    <location>
        <begin position="14"/>
        <end position="92"/>
    </location>
</feature>
<name>A0AAV0S6C3_9ROSI</name>
<evidence type="ECO:0000313" key="2">
    <source>
        <dbReference type="EMBL" id="CAI0628524.1"/>
    </source>
</evidence>
<accession>A0AAV0S6C3</accession>
<gene>
    <name evidence="2" type="ORF">LITE_LOCUS51669</name>
</gene>
<organism evidence="2 3">
    <name type="scientific">Linum tenue</name>
    <dbReference type="NCBI Taxonomy" id="586396"/>
    <lineage>
        <taxon>Eukaryota</taxon>
        <taxon>Viridiplantae</taxon>
        <taxon>Streptophyta</taxon>
        <taxon>Embryophyta</taxon>
        <taxon>Tracheophyta</taxon>
        <taxon>Spermatophyta</taxon>
        <taxon>Magnoliopsida</taxon>
        <taxon>eudicotyledons</taxon>
        <taxon>Gunneridae</taxon>
        <taxon>Pentapetalae</taxon>
        <taxon>rosids</taxon>
        <taxon>fabids</taxon>
        <taxon>Malpighiales</taxon>
        <taxon>Linaceae</taxon>
        <taxon>Linum</taxon>
    </lineage>
</organism>
<reference evidence="2" key="1">
    <citation type="submission" date="2022-08" db="EMBL/GenBank/DDBJ databases">
        <authorList>
            <person name="Gutierrez-Valencia J."/>
        </authorList>
    </citation>
    <scope>NUCLEOTIDE SEQUENCE</scope>
</reference>
<protein>
    <recommendedName>
        <fullName evidence="1">Neprosin PEP catalytic domain-containing protein</fullName>
    </recommendedName>
</protein>
<proteinExistence type="predicted"/>
<evidence type="ECO:0000313" key="3">
    <source>
        <dbReference type="Proteomes" id="UP001154282"/>
    </source>
</evidence>
<dbReference type="EMBL" id="CAMGYJ010000011">
    <property type="protein sequence ID" value="CAI0628524.1"/>
    <property type="molecule type" value="Genomic_DNA"/>
</dbReference>
<dbReference type="AlphaFoldDB" id="A0AAV0S6C3"/>
<dbReference type="InterPro" id="IPR004314">
    <property type="entry name" value="Neprosin"/>
</dbReference>
<dbReference type="InterPro" id="IPR053168">
    <property type="entry name" value="Glutamic_endopeptidase"/>
</dbReference>
<dbReference type="PANTHER" id="PTHR31589:SF223">
    <property type="entry name" value="PROTEIN, PUTATIVE (DUF239)-RELATED"/>
    <property type="match status" value="1"/>
</dbReference>
<dbReference type="Proteomes" id="UP001154282">
    <property type="component" value="Unassembled WGS sequence"/>
</dbReference>
<dbReference type="Pfam" id="PF03080">
    <property type="entry name" value="Neprosin"/>
    <property type="match status" value="1"/>
</dbReference>
<keyword evidence="3" id="KW-1185">Reference proteome</keyword>
<sequence length="177" mass="19914">MQTMIFPSDSLYLQINPGLYGDTATRHFIYTSTKDSHCYNTFCPGFVIMSPDVPLDAVLQASERGNNIRAQKIFVRKDAASGDWFLQIGLDNTTGEEKHTLPLPTPRIFHRWVLGSRLVPSSMVMAGKFVDENQQVDYNSPECVMKAMWEERSSVLLCLVEALVQLDHELVLSGLVC</sequence>
<dbReference type="PANTHER" id="PTHR31589">
    <property type="entry name" value="PROTEIN, PUTATIVE (DUF239)-RELATED-RELATED"/>
    <property type="match status" value="1"/>
</dbReference>
<evidence type="ECO:0000259" key="1">
    <source>
        <dbReference type="Pfam" id="PF03080"/>
    </source>
</evidence>
<comment type="caution">
    <text evidence="2">The sequence shown here is derived from an EMBL/GenBank/DDBJ whole genome shotgun (WGS) entry which is preliminary data.</text>
</comment>